<feature type="domain" description="Thioredoxin" evidence="10">
    <location>
        <begin position="10"/>
        <end position="199"/>
    </location>
</feature>
<dbReference type="InterPro" id="IPR023205">
    <property type="entry name" value="DsbA/DsbL"/>
</dbReference>
<name>A0A1C3E675_9GAMM</name>
<sequence>MLKKIMMGTVLLLGALSAHAAQFKEGNHYRVLDQPKSEAPNVTEFFSFYCPHCNNLEPAMVALKKQLPDNAKLYKNHVSFMGGNMGIEVSKAYATAELLKVEDKITPVLFDRIHRLRKQPKSVDELRQIFIDEGVSADKFDKTFNSFPVNAMSNRYMAAFKKTGLTGVPGLVVNGKYVVQMQSLKSIDELFELVDYLLER</sequence>
<accession>A0A1C3E675</accession>
<dbReference type="Gene3D" id="3.40.30.10">
    <property type="entry name" value="Glutaredoxin"/>
    <property type="match status" value="1"/>
</dbReference>
<dbReference type="GO" id="GO:0015036">
    <property type="term" value="F:disulfide oxidoreductase activity"/>
    <property type="evidence" value="ECO:0007669"/>
    <property type="project" value="UniProtKB-ARBA"/>
</dbReference>
<dbReference type="PROSITE" id="PS51352">
    <property type="entry name" value="THIOREDOXIN_2"/>
    <property type="match status" value="1"/>
</dbReference>
<evidence type="ECO:0000256" key="5">
    <source>
        <dbReference type="ARBA" id="ARBA00023157"/>
    </source>
</evidence>
<evidence type="ECO:0000259" key="10">
    <source>
        <dbReference type="PROSITE" id="PS51352"/>
    </source>
</evidence>
<dbReference type="PROSITE" id="PS00194">
    <property type="entry name" value="THIOREDOXIN_1"/>
    <property type="match status" value="1"/>
</dbReference>
<dbReference type="Pfam" id="PF01323">
    <property type="entry name" value="DSBA"/>
    <property type="match status" value="1"/>
</dbReference>
<dbReference type="PIRSF" id="PIRSF001488">
    <property type="entry name" value="Tdi_protein"/>
    <property type="match status" value="1"/>
</dbReference>
<gene>
    <name evidence="11" type="ORF">A8L45_23060</name>
</gene>
<dbReference type="RefSeq" id="WP_068905689.1">
    <property type="nucleotide sequence ID" value="NZ_JBHUIF010000028.1"/>
</dbReference>
<dbReference type="InterPro" id="IPR036249">
    <property type="entry name" value="Thioredoxin-like_sf"/>
</dbReference>
<feature type="disulfide bond" description="Redox-active" evidence="8">
    <location>
        <begin position="50"/>
        <end position="53"/>
    </location>
</feature>
<dbReference type="InterPro" id="IPR017937">
    <property type="entry name" value="Thioredoxin_CS"/>
</dbReference>
<dbReference type="PANTHER" id="PTHR35891:SF2">
    <property type="entry name" value="THIOL:DISULFIDE INTERCHANGE PROTEIN DSBA"/>
    <property type="match status" value="1"/>
</dbReference>
<keyword evidence="6" id="KW-0676">Redox-active center</keyword>
<feature type="chain" id="PRO_5008672861" description="Thiol:disulfide interchange protein" evidence="9">
    <location>
        <begin position="21"/>
        <end position="200"/>
    </location>
</feature>
<keyword evidence="5 7" id="KW-1015">Disulfide bond</keyword>
<proteinExistence type="inferred from homology"/>
<dbReference type="SUPFAM" id="SSF52833">
    <property type="entry name" value="Thioredoxin-like"/>
    <property type="match status" value="1"/>
</dbReference>
<dbReference type="OrthoDB" id="9784896at2"/>
<evidence type="ECO:0000256" key="3">
    <source>
        <dbReference type="ARBA" id="ARBA00022729"/>
    </source>
</evidence>
<protein>
    <recommendedName>
        <fullName evidence="7">Thiol:disulfide interchange protein</fullName>
    </recommendedName>
</protein>
<dbReference type="InterPro" id="IPR050824">
    <property type="entry name" value="Thiol_disulfide_DsbA"/>
</dbReference>
<evidence type="ECO:0000256" key="1">
    <source>
        <dbReference type="ARBA" id="ARBA00004418"/>
    </source>
</evidence>
<evidence type="ECO:0000256" key="8">
    <source>
        <dbReference type="PIRSR" id="PIRSR001488-1"/>
    </source>
</evidence>
<comment type="similarity">
    <text evidence="2">Belongs to the thioredoxin family. DsbA subfamily.</text>
</comment>
<evidence type="ECO:0000256" key="2">
    <source>
        <dbReference type="ARBA" id="ARBA00005791"/>
    </source>
</evidence>
<evidence type="ECO:0000256" key="4">
    <source>
        <dbReference type="ARBA" id="ARBA00022764"/>
    </source>
</evidence>
<comment type="caution">
    <text evidence="11">The sequence shown here is derived from an EMBL/GenBank/DDBJ whole genome shotgun (WGS) entry which is preliminary data.</text>
</comment>
<dbReference type="InterPro" id="IPR013766">
    <property type="entry name" value="Thioredoxin_domain"/>
</dbReference>
<reference evidence="11 12" key="1">
    <citation type="submission" date="2016-05" db="EMBL/GenBank/DDBJ databases">
        <title>Genomic Taxonomy of the Vibrionaceae.</title>
        <authorList>
            <person name="Gomez-Gil B."/>
            <person name="Enciso-Ibarra J."/>
        </authorList>
    </citation>
    <scope>NUCLEOTIDE SEQUENCE [LARGE SCALE GENOMIC DNA]</scope>
    <source>
        <strain evidence="11 12">CAIM 1920</strain>
    </source>
</reference>
<dbReference type="PANTHER" id="PTHR35891">
    <property type="entry name" value="THIOL:DISULFIDE INTERCHANGE PROTEIN DSBA"/>
    <property type="match status" value="1"/>
</dbReference>
<dbReference type="InterPro" id="IPR001853">
    <property type="entry name" value="DSBA-like_thioredoxin_dom"/>
</dbReference>
<keyword evidence="3 9" id="KW-0732">Signal</keyword>
<dbReference type="GO" id="GO:0042597">
    <property type="term" value="C:periplasmic space"/>
    <property type="evidence" value="ECO:0007669"/>
    <property type="project" value="UniProtKB-SubCell"/>
</dbReference>
<evidence type="ECO:0000256" key="6">
    <source>
        <dbReference type="ARBA" id="ARBA00023284"/>
    </source>
</evidence>
<keyword evidence="4 7" id="KW-0574">Periplasm</keyword>
<comment type="subcellular location">
    <subcellularLocation>
        <location evidence="1 7">Periplasm</location>
    </subcellularLocation>
</comment>
<keyword evidence="12" id="KW-1185">Reference proteome</keyword>
<evidence type="ECO:0000313" key="12">
    <source>
        <dbReference type="Proteomes" id="UP000094936"/>
    </source>
</evidence>
<evidence type="ECO:0000313" key="11">
    <source>
        <dbReference type="EMBL" id="ODA28752.1"/>
    </source>
</evidence>
<dbReference type="AlphaFoldDB" id="A0A1C3E675"/>
<dbReference type="Proteomes" id="UP000094936">
    <property type="component" value="Unassembled WGS sequence"/>
</dbReference>
<dbReference type="CDD" id="cd03019">
    <property type="entry name" value="DsbA_DsbA"/>
    <property type="match status" value="1"/>
</dbReference>
<dbReference type="EMBL" id="LYBM01000087">
    <property type="protein sequence ID" value="ODA28752.1"/>
    <property type="molecule type" value="Genomic_DNA"/>
</dbReference>
<dbReference type="STRING" id="1080227.A8L45_23060"/>
<evidence type="ECO:0000256" key="9">
    <source>
        <dbReference type="SAM" id="SignalP"/>
    </source>
</evidence>
<evidence type="ECO:0000256" key="7">
    <source>
        <dbReference type="PIRNR" id="PIRNR001488"/>
    </source>
</evidence>
<organism evidence="11 12">
    <name type="scientific">Veronia pacifica</name>
    <dbReference type="NCBI Taxonomy" id="1080227"/>
    <lineage>
        <taxon>Bacteria</taxon>
        <taxon>Pseudomonadati</taxon>
        <taxon>Pseudomonadota</taxon>
        <taxon>Gammaproteobacteria</taxon>
        <taxon>Vibrionales</taxon>
        <taxon>Vibrionaceae</taxon>
        <taxon>Veronia</taxon>
    </lineage>
</organism>
<feature type="signal peptide" evidence="9">
    <location>
        <begin position="1"/>
        <end position="20"/>
    </location>
</feature>